<proteinExistence type="predicted"/>
<protein>
    <submittedName>
        <fullName evidence="3">DUF402 domain-containing protein</fullName>
    </submittedName>
</protein>
<dbReference type="InterPro" id="IPR035930">
    <property type="entry name" value="FomD-like_sf"/>
</dbReference>
<feature type="domain" description="DUF402" evidence="2">
    <location>
        <begin position="342"/>
        <end position="465"/>
    </location>
</feature>
<dbReference type="PANTHER" id="PTHR39159">
    <property type="match status" value="1"/>
</dbReference>
<keyword evidence="1" id="KW-0378">Hydrolase</keyword>
<dbReference type="InterPro" id="IPR050212">
    <property type="entry name" value="Ntdp-like"/>
</dbReference>
<reference evidence="3" key="1">
    <citation type="journal article" date="2020" name="mSystems">
        <title>Genome- and Community-Level Interaction Insights into Carbon Utilization and Element Cycling Functions of Hydrothermarchaeota in Hydrothermal Sediment.</title>
        <authorList>
            <person name="Zhou Z."/>
            <person name="Liu Y."/>
            <person name="Xu W."/>
            <person name="Pan J."/>
            <person name="Luo Z.H."/>
            <person name="Li M."/>
        </authorList>
    </citation>
    <scope>NUCLEOTIDE SEQUENCE [LARGE SCALE GENOMIC DNA]</scope>
    <source>
        <strain evidence="3">SpSt-1121</strain>
    </source>
</reference>
<dbReference type="SUPFAM" id="SSF159234">
    <property type="entry name" value="FomD-like"/>
    <property type="match status" value="1"/>
</dbReference>
<dbReference type="PANTHER" id="PTHR39159:SF1">
    <property type="entry name" value="UPF0374 PROTEIN YGAC"/>
    <property type="match status" value="1"/>
</dbReference>
<dbReference type="InterPro" id="IPR007295">
    <property type="entry name" value="DUF402"/>
</dbReference>
<dbReference type="AlphaFoldDB" id="A0A7C5XLH5"/>
<sequence>MLYRVRGPYATALAKIVLESGHELVDLSKKLAERISMPQRTEILPQATIKESDEDPDALIIVGYKDAVEAMLVEILSRIPFISYRLEELGPYTTLAVKLRGFEKGQCIGEIKNSKVIVQDISMCNENDVIVVHIVKPTLKEEDRAVALPGTAVLKDTLVLLDDGEGRIYFSEHIRDYDRKASLTTISNQYTRQGFSIRWRSTARSAPLEKIIQEIDEAANEARKLRNIKPKEPAILYQGEAIAYIKLSRPSKEYLDDVRRSLSPTTPYHHQLRTCGICEDAINFLDTLTIYIDSNTLVKAIEDHIMRHVINKNIMLEHSKPGEKVIEIGPITIVNFLESNLGSMLVGKRKVQKNGIYDGLEIEKRIGDVIWTFIPLNNWFIIHKYTDAEGKEKGIYININTPPEICYNKGIVKYIDLFVDIIIVKNSVKVIDINELDKAYQKGLIDIDTMYIVEEVTKNVVNSIDSIRKVLDTPFLQNPSQYE</sequence>
<evidence type="ECO:0000256" key="1">
    <source>
        <dbReference type="ARBA" id="ARBA00022801"/>
    </source>
</evidence>
<dbReference type="GO" id="GO:0016787">
    <property type="term" value="F:hydrolase activity"/>
    <property type="evidence" value="ECO:0007669"/>
    <property type="project" value="UniProtKB-KW"/>
</dbReference>
<comment type="caution">
    <text evidence="3">The sequence shown here is derived from an EMBL/GenBank/DDBJ whole genome shotgun (WGS) entry which is preliminary data.</text>
</comment>
<dbReference type="Pfam" id="PF04167">
    <property type="entry name" value="DUF402"/>
    <property type="match status" value="1"/>
</dbReference>
<name>A0A7C5XLH5_9CREN</name>
<evidence type="ECO:0000313" key="3">
    <source>
        <dbReference type="EMBL" id="HHP81167.1"/>
    </source>
</evidence>
<gene>
    <name evidence="3" type="ORF">ENM84_00730</name>
</gene>
<dbReference type="Gene3D" id="2.40.380.10">
    <property type="entry name" value="FomD-like"/>
    <property type="match status" value="1"/>
</dbReference>
<organism evidence="3">
    <name type="scientific">Ignisphaera aggregans</name>
    <dbReference type="NCBI Taxonomy" id="334771"/>
    <lineage>
        <taxon>Archaea</taxon>
        <taxon>Thermoproteota</taxon>
        <taxon>Thermoprotei</taxon>
        <taxon>Desulfurococcales</taxon>
        <taxon>Desulfurococcaceae</taxon>
        <taxon>Ignisphaera</taxon>
    </lineage>
</organism>
<dbReference type="EMBL" id="DRZI01000025">
    <property type="protein sequence ID" value="HHP81167.1"/>
    <property type="molecule type" value="Genomic_DNA"/>
</dbReference>
<evidence type="ECO:0000259" key="2">
    <source>
        <dbReference type="Pfam" id="PF04167"/>
    </source>
</evidence>
<accession>A0A7C5XLH5</accession>